<dbReference type="NCBIfam" id="TIGR03421">
    <property type="entry name" value="FeS_CyaY"/>
    <property type="match status" value="1"/>
</dbReference>
<keyword evidence="5" id="KW-0813">Transport</keyword>
<gene>
    <name evidence="13" type="ORF">AC631_02830</name>
</gene>
<keyword evidence="9" id="KW-0408">Iron</keyword>
<dbReference type="GO" id="GO:0008198">
    <property type="term" value="F:ferrous iron binding"/>
    <property type="evidence" value="ECO:0007669"/>
    <property type="project" value="TreeGrafter"/>
</dbReference>
<sequence length="168" mass="18887">MFRQALKVSHRRVLPSIGRTTQIAPILRRSNPNLCMPFRSYALSTEGEDVDNKVDALTLGQYNNVANEYLETLGDELEMLSEDFPQIDCELTQGVMTLSVPPNGTYVINKQPPNKQIWLSSPISGPKRYDMIGGKWITLRDGSALTTLLEEEISAALEEEFHFEGIEN</sequence>
<dbReference type="GO" id="GO:0004322">
    <property type="term" value="F:ferroxidase activity"/>
    <property type="evidence" value="ECO:0007669"/>
    <property type="project" value="UniProtKB-EC"/>
</dbReference>
<accession>A0A0V1PZ60</accession>
<evidence type="ECO:0000256" key="5">
    <source>
        <dbReference type="ARBA" id="ARBA00022448"/>
    </source>
</evidence>
<dbReference type="PROSITE" id="PS50810">
    <property type="entry name" value="FRATAXIN_2"/>
    <property type="match status" value="1"/>
</dbReference>
<dbReference type="InterPro" id="IPR017789">
    <property type="entry name" value="Frataxin"/>
</dbReference>
<evidence type="ECO:0000256" key="10">
    <source>
        <dbReference type="ARBA" id="ARBA00023065"/>
    </source>
</evidence>
<dbReference type="AlphaFoldDB" id="A0A0V1PZ60"/>
<dbReference type="PANTHER" id="PTHR16821:SF2">
    <property type="entry name" value="FRATAXIN, MITOCHONDRIAL"/>
    <property type="match status" value="1"/>
</dbReference>
<dbReference type="Pfam" id="PF01491">
    <property type="entry name" value="Frataxin_Cyay"/>
    <property type="match status" value="1"/>
</dbReference>
<evidence type="ECO:0000313" key="13">
    <source>
        <dbReference type="EMBL" id="KSA01402.1"/>
    </source>
</evidence>
<evidence type="ECO:0000256" key="8">
    <source>
        <dbReference type="ARBA" id="ARBA00023002"/>
    </source>
</evidence>
<dbReference type="Proteomes" id="UP000054251">
    <property type="component" value="Unassembled WGS sequence"/>
</dbReference>
<keyword evidence="8" id="KW-0560">Oxidoreductase</keyword>
<dbReference type="NCBIfam" id="TIGR03422">
    <property type="entry name" value="mito_frataxin"/>
    <property type="match status" value="1"/>
</dbReference>
<keyword evidence="6" id="KW-0410">Iron transport</keyword>
<evidence type="ECO:0000256" key="2">
    <source>
        <dbReference type="ARBA" id="ARBA00008183"/>
    </source>
</evidence>
<keyword evidence="7" id="KW-0809">Transit peptide</keyword>
<keyword evidence="10" id="KW-0406">Ion transport</keyword>
<dbReference type="SMART" id="SM01219">
    <property type="entry name" value="Frataxin_Cyay"/>
    <property type="match status" value="1"/>
</dbReference>
<organism evidence="13 14">
    <name type="scientific">Debaryomyces fabryi</name>
    <dbReference type="NCBI Taxonomy" id="58627"/>
    <lineage>
        <taxon>Eukaryota</taxon>
        <taxon>Fungi</taxon>
        <taxon>Dikarya</taxon>
        <taxon>Ascomycota</taxon>
        <taxon>Saccharomycotina</taxon>
        <taxon>Pichiomycetes</taxon>
        <taxon>Debaryomycetaceae</taxon>
        <taxon>Debaryomyces</taxon>
    </lineage>
</organism>
<keyword evidence="11" id="KW-0496">Mitochondrion</keyword>
<dbReference type="GO" id="GO:0016226">
    <property type="term" value="P:iron-sulfur cluster assembly"/>
    <property type="evidence" value="ECO:0007669"/>
    <property type="project" value="InterPro"/>
</dbReference>
<dbReference type="GO" id="GO:0051537">
    <property type="term" value="F:2 iron, 2 sulfur cluster binding"/>
    <property type="evidence" value="ECO:0007669"/>
    <property type="project" value="TreeGrafter"/>
</dbReference>
<dbReference type="GO" id="GO:0006826">
    <property type="term" value="P:iron ion transport"/>
    <property type="evidence" value="ECO:0007669"/>
    <property type="project" value="UniProtKB-KW"/>
</dbReference>
<proteinExistence type="inferred from homology"/>
<dbReference type="GO" id="GO:0006879">
    <property type="term" value="P:intracellular iron ion homeostasis"/>
    <property type="evidence" value="ECO:0007669"/>
    <property type="project" value="UniProtKB-KW"/>
</dbReference>
<dbReference type="OrthoDB" id="1897642at2759"/>
<evidence type="ECO:0000256" key="6">
    <source>
        <dbReference type="ARBA" id="ARBA00022496"/>
    </source>
</evidence>
<reference evidence="13 14" key="1">
    <citation type="submission" date="2015-11" db="EMBL/GenBank/DDBJ databases">
        <title>The genome of Debaryomyces fabryi.</title>
        <authorList>
            <person name="Tafer H."/>
            <person name="Lopandic K."/>
        </authorList>
    </citation>
    <scope>NUCLEOTIDE SEQUENCE [LARGE SCALE GENOMIC DNA]</scope>
    <source>
        <strain evidence="13 14">CBS 789</strain>
    </source>
</reference>
<dbReference type="RefSeq" id="XP_015467504.1">
    <property type="nucleotide sequence ID" value="XM_015611660.1"/>
</dbReference>
<dbReference type="InterPro" id="IPR002908">
    <property type="entry name" value="Frataxin/CyaY"/>
</dbReference>
<comment type="catalytic activity">
    <reaction evidence="12">
        <text>4 Fe(2+) + O2 + 4 H(+) = 4 Fe(3+) + 2 H2O</text>
        <dbReference type="Rhea" id="RHEA:11148"/>
        <dbReference type="ChEBI" id="CHEBI:15377"/>
        <dbReference type="ChEBI" id="CHEBI:15378"/>
        <dbReference type="ChEBI" id="CHEBI:15379"/>
        <dbReference type="ChEBI" id="CHEBI:29033"/>
        <dbReference type="ChEBI" id="CHEBI:29034"/>
        <dbReference type="EC" id="1.16.3.1"/>
    </reaction>
</comment>
<dbReference type="PANTHER" id="PTHR16821">
    <property type="entry name" value="FRATAXIN"/>
    <property type="match status" value="1"/>
</dbReference>
<keyword evidence="14" id="KW-1185">Reference proteome</keyword>
<name>A0A0V1PZ60_9ASCO</name>
<dbReference type="GO" id="GO:0034986">
    <property type="term" value="F:iron chaperone activity"/>
    <property type="evidence" value="ECO:0007669"/>
    <property type="project" value="TreeGrafter"/>
</dbReference>
<evidence type="ECO:0000256" key="4">
    <source>
        <dbReference type="ARBA" id="ARBA00022434"/>
    </source>
</evidence>
<keyword evidence="4" id="KW-0409">Iron storage</keyword>
<evidence type="ECO:0000256" key="12">
    <source>
        <dbReference type="ARBA" id="ARBA00047990"/>
    </source>
</evidence>
<comment type="subcellular location">
    <subcellularLocation>
        <location evidence="1">Mitochondrion</location>
    </subcellularLocation>
</comment>
<evidence type="ECO:0000256" key="1">
    <source>
        <dbReference type="ARBA" id="ARBA00004173"/>
    </source>
</evidence>
<comment type="similarity">
    <text evidence="2">Belongs to the frataxin family.</text>
</comment>
<dbReference type="GeneID" id="26839839"/>
<evidence type="ECO:0000256" key="11">
    <source>
        <dbReference type="ARBA" id="ARBA00023128"/>
    </source>
</evidence>
<evidence type="ECO:0000256" key="7">
    <source>
        <dbReference type="ARBA" id="ARBA00022946"/>
    </source>
</evidence>
<comment type="caution">
    <text evidence="13">The sequence shown here is derived from an EMBL/GenBank/DDBJ whole genome shotgun (WGS) entry which is preliminary data.</text>
</comment>
<dbReference type="InterPro" id="IPR020895">
    <property type="entry name" value="Frataxin_CS"/>
</dbReference>
<dbReference type="PROSITE" id="PS01344">
    <property type="entry name" value="FRATAXIN_1"/>
    <property type="match status" value="1"/>
</dbReference>
<dbReference type="GO" id="GO:0005739">
    <property type="term" value="C:mitochondrion"/>
    <property type="evidence" value="ECO:0007669"/>
    <property type="project" value="UniProtKB-SubCell"/>
</dbReference>
<dbReference type="InterPro" id="IPR036524">
    <property type="entry name" value="Frataxin/CyaY_sf"/>
</dbReference>
<dbReference type="EC" id="1.16.3.1" evidence="3"/>
<evidence type="ECO:0000313" key="14">
    <source>
        <dbReference type="Proteomes" id="UP000054251"/>
    </source>
</evidence>
<dbReference type="EMBL" id="LMYN01000054">
    <property type="protein sequence ID" value="KSA01402.1"/>
    <property type="molecule type" value="Genomic_DNA"/>
</dbReference>
<evidence type="ECO:0000256" key="3">
    <source>
        <dbReference type="ARBA" id="ARBA00013107"/>
    </source>
</evidence>
<dbReference type="SUPFAM" id="SSF55387">
    <property type="entry name" value="Frataxin/Nqo15-like"/>
    <property type="match status" value="1"/>
</dbReference>
<dbReference type="Gene3D" id="3.30.920.10">
    <property type="entry name" value="Frataxin/CyaY"/>
    <property type="match status" value="1"/>
</dbReference>
<protein>
    <recommendedName>
        <fullName evidence="3">ferroxidase</fullName>
        <ecNumber evidence="3">1.16.3.1</ecNumber>
    </recommendedName>
</protein>
<evidence type="ECO:0000256" key="9">
    <source>
        <dbReference type="ARBA" id="ARBA00023004"/>
    </source>
</evidence>
<dbReference type="GO" id="GO:0008199">
    <property type="term" value="F:ferric iron binding"/>
    <property type="evidence" value="ECO:0007669"/>
    <property type="project" value="InterPro"/>
</dbReference>